<sequence>MKKGSSDPIIQSPDADRSILQHRYIVAVLEFFVFFEINAYRLATSVSVVAMVNSTAIHTQTFTNISTGSCPLNFSSEDKHLLSNVKNGDFDWNPVEQGCILGANFLGYVITQMPGGMLAESYGAKPTILCGLIISSVAHLFSPLAAWSGSYVTDLVGLLPAAHCVISANWFPNTERGFLNAVILTGYPVGALVSALSSGYMFLLIFRRMAIGLLHFRWLGIGFVSLFSTVSVRITLLSSEYKKCGANLYFTKSRNVFFAENLVMRLSQIISNSYQNTTCNFSLKPACAILRQESVTDLPLRLVHTEA</sequence>
<keyword evidence="3 5" id="KW-1133">Transmembrane helix</keyword>
<gene>
    <name evidence="6" type="primary">Picot_9</name>
    <name evidence="6" type="ORF">CEXT_284701</name>
</gene>
<comment type="subcellular location">
    <subcellularLocation>
        <location evidence="1">Membrane</location>
        <topology evidence="1">Multi-pass membrane protein</topology>
    </subcellularLocation>
</comment>
<evidence type="ECO:0000256" key="5">
    <source>
        <dbReference type="SAM" id="Phobius"/>
    </source>
</evidence>
<evidence type="ECO:0000256" key="4">
    <source>
        <dbReference type="ARBA" id="ARBA00023136"/>
    </source>
</evidence>
<evidence type="ECO:0000256" key="1">
    <source>
        <dbReference type="ARBA" id="ARBA00004141"/>
    </source>
</evidence>
<dbReference type="InterPro" id="IPR050382">
    <property type="entry name" value="MFS_Na/Anion_cotransporter"/>
</dbReference>
<keyword evidence="7" id="KW-1185">Reference proteome</keyword>
<dbReference type="GO" id="GO:0016020">
    <property type="term" value="C:membrane"/>
    <property type="evidence" value="ECO:0007669"/>
    <property type="project" value="UniProtKB-SubCell"/>
</dbReference>
<comment type="caution">
    <text evidence="6">The sequence shown here is derived from an EMBL/GenBank/DDBJ whole genome shotgun (WGS) entry which is preliminary data.</text>
</comment>
<evidence type="ECO:0000256" key="3">
    <source>
        <dbReference type="ARBA" id="ARBA00022989"/>
    </source>
</evidence>
<reference evidence="6 7" key="1">
    <citation type="submission" date="2021-06" db="EMBL/GenBank/DDBJ databases">
        <title>Caerostris extrusa draft genome.</title>
        <authorList>
            <person name="Kono N."/>
            <person name="Arakawa K."/>
        </authorList>
    </citation>
    <scope>NUCLEOTIDE SEQUENCE [LARGE SCALE GENOMIC DNA]</scope>
</reference>
<dbReference type="InterPro" id="IPR011701">
    <property type="entry name" value="MFS"/>
</dbReference>
<dbReference type="InterPro" id="IPR036259">
    <property type="entry name" value="MFS_trans_sf"/>
</dbReference>
<dbReference type="SUPFAM" id="SSF103473">
    <property type="entry name" value="MFS general substrate transporter"/>
    <property type="match status" value="1"/>
</dbReference>
<feature type="transmembrane region" description="Helical" evidence="5">
    <location>
        <begin position="218"/>
        <end position="236"/>
    </location>
</feature>
<dbReference type="GO" id="GO:0022857">
    <property type="term" value="F:transmembrane transporter activity"/>
    <property type="evidence" value="ECO:0007669"/>
    <property type="project" value="InterPro"/>
</dbReference>
<keyword evidence="2 5" id="KW-0812">Transmembrane</keyword>
<dbReference type="Pfam" id="PF07690">
    <property type="entry name" value="MFS_1"/>
    <property type="match status" value="1"/>
</dbReference>
<feature type="transmembrane region" description="Helical" evidence="5">
    <location>
        <begin position="178"/>
        <end position="206"/>
    </location>
</feature>
<dbReference type="GO" id="GO:0006820">
    <property type="term" value="P:monoatomic anion transport"/>
    <property type="evidence" value="ECO:0007669"/>
    <property type="project" value="TreeGrafter"/>
</dbReference>
<proteinExistence type="predicted"/>
<evidence type="ECO:0000313" key="7">
    <source>
        <dbReference type="Proteomes" id="UP001054945"/>
    </source>
</evidence>
<dbReference type="EMBL" id="BPLR01011678">
    <property type="protein sequence ID" value="GIY48174.1"/>
    <property type="molecule type" value="Genomic_DNA"/>
</dbReference>
<accession>A0AAV4TSL2</accession>
<protein>
    <submittedName>
        <fullName evidence="6">Inorganic phosphate cotransporter</fullName>
    </submittedName>
</protein>
<dbReference type="AlphaFoldDB" id="A0AAV4TSL2"/>
<name>A0AAV4TSL2_CAEEX</name>
<evidence type="ECO:0000313" key="6">
    <source>
        <dbReference type="EMBL" id="GIY48174.1"/>
    </source>
</evidence>
<keyword evidence="4 5" id="KW-0472">Membrane</keyword>
<evidence type="ECO:0000256" key="2">
    <source>
        <dbReference type="ARBA" id="ARBA00022692"/>
    </source>
</evidence>
<dbReference type="Proteomes" id="UP001054945">
    <property type="component" value="Unassembled WGS sequence"/>
</dbReference>
<dbReference type="PANTHER" id="PTHR11662">
    <property type="entry name" value="SOLUTE CARRIER FAMILY 17"/>
    <property type="match status" value="1"/>
</dbReference>
<dbReference type="PANTHER" id="PTHR11662:SF399">
    <property type="entry name" value="FI19708P1-RELATED"/>
    <property type="match status" value="1"/>
</dbReference>
<dbReference type="Gene3D" id="1.20.1250.20">
    <property type="entry name" value="MFS general substrate transporter like domains"/>
    <property type="match status" value="1"/>
</dbReference>
<organism evidence="6 7">
    <name type="scientific">Caerostris extrusa</name>
    <name type="common">Bark spider</name>
    <name type="synonym">Caerostris bankana</name>
    <dbReference type="NCBI Taxonomy" id="172846"/>
    <lineage>
        <taxon>Eukaryota</taxon>
        <taxon>Metazoa</taxon>
        <taxon>Ecdysozoa</taxon>
        <taxon>Arthropoda</taxon>
        <taxon>Chelicerata</taxon>
        <taxon>Arachnida</taxon>
        <taxon>Araneae</taxon>
        <taxon>Araneomorphae</taxon>
        <taxon>Entelegynae</taxon>
        <taxon>Araneoidea</taxon>
        <taxon>Araneidae</taxon>
        <taxon>Caerostris</taxon>
    </lineage>
</organism>